<dbReference type="STRING" id="990268.JCM19235_2180"/>
<proteinExistence type="inferred from homology"/>
<dbReference type="Proteomes" id="UP000029228">
    <property type="component" value="Unassembled WGS sequence"/>
</dbReference>
<evidence type="ECO:0000256" key="2">
    <source>
        <dbReference type="ARBA" id="ARBA00008821"/>
    </source>
</evidence>
<feature type="transmembrane region" description="Helical" evidence="7">
    <location>
        <begin position="60"/>
        <end position="82"/>
    </location>
</feature>
<dbReference type="PANTHER" id="PTHR42810:SF2">
    <property type="entry name" value="PURINE PERMEASE C1399.01C-RELATED"/>
    <property type="match status" value="1"/>
</dbReference>
<keyword evidence="9" id="KW-1185">Reference proteome</keyword>
<name>A0A090SGZ6_9VIBR</name>
<dbReference type="AlphaFoldDB" id="A0A090SGZ6"/>
<feature type="transmembrane region" description="Helical" evidence="7">
    <location>
        <begin position="120"/>
        <end position="137"/>
    </location>
</feature>
<keyword evidence="4 7" id="KW-0812">Transmembrane</keyword>
<feature type="transmembrane region" description="Helical" evidence="7">
    <location>
        <begin position="94"/>
        <end position="113"/>
    </location>
</feature>
<reference evidence="8 9" key="2">
    <citation type="submission" date="2014-09" db="EMBL/GenBank/DDBJ databases">
        <authorList>
            <consortium name="NBRP consortium"/>
            <person name="Sawabe T."/>
            <person name="Meirelles P."/>
            <person name="Nakanishi M."/>
            <person name="Sayaka M."/>
            <person name="Hattori M."/>
            <person name="Ohkuma M."/>
        </authorList>
    </citation>
    <scope>NUCLEOTIDE SEQUENCE [LARGE SCALE GENOMIC DNA]</scope>
    <source>
        <strain evidence="9">JCM19235</strain>
    </source>
</reference>
<dbReference type="PANTHER" id="PTHR42810">
    <property type="entry name" value="PURINE PERMEASE C1399.01C-RELATED"/>
    <property type="match status" value="1"/>
</dbReference>
<evidence type="ECO:0000313" key="8">
    <source>
        <dbReference type="EMBL" id="GAL18757.1"/>
    </source>
</evidence>
<keyword evidence="5 7" id="KW-1133">Transmembrane helix</keyword>
<evidence type="ECO:0000256" key="3">
    <source>
        <dbReference type="ARBA" id="ARBA00022448"/>
    </source>
</evidence>
<gene>
    <name evidence="8" type="ORF">JCM19235_2180</name>
</gene>
<keyword evidence="6 7" id="KW-0472">Membrane</keyword>
<dbReference type="EMBL" id="BBMR01000003">
    <property type="protein sequence ID" value="GAL18757.1"/>
    <property type="molecule type" value="Genomic_DNA"/>
</dbReference>
<evidence type="ECO:0000256" key="4">
    <source>
        <dbReference type="ARBA" id="ARBA00022692"/>
    </source>
</evidence>
<feature type="transmembrane region" description="Helical" evidence="7">
    <location>
        <begin position="33"/>
        <end position="53"/>
    </location>
</feature>
<dbReference type="InterPro" id="IPR006043">
    <property type="entry name" value="NCS2"/>
</dbReference>
<evidence type="ECO:0000256" key="7">
    <source>
        <dbReference type="SAM" id="Phobius"/>
    </source>
</evidence>
<evidence type="ECO:0000256" key="6">
    <source>
        <dbReference type="ARBA" id="ARBA00023136"/>
    </source>
</evidence>
<comment type="caution">
    <text evidence="8">The sequence shown here is derived from an EMBL/GenBank/DDBJ whole genome shotgun (WGS) entry which is preliminary data.</text>
</comment>
<protein>
    <submittedName>
        <fullName evidence="8">Xanthine permease</fullName>
    </submittedName>
</protein>
<accession>A0A090SGZ6</accession>
<evidence type="ECO:0000256" key="1">
    <source>
        <dbReference type="ARBA" id="ARBA00004141"/>
    </source>
</evidence>
<organism evidence="8 9">
    <name type="scientific">Vibrio maritimus</name>
    <dbReference type="NCBI Taxonomy" id="990268"/>
    <lineage>
        <taxon>Bacteria</taxon>
        <taxon>Pseudomonadati</taxon>
        <taxon>Pseudomonadota</taxon>
        <taxon>Gammaproteobacteria</taxon>
        <taxon>Vibrionales</taxon>
        <taxon>Vibrionaceae</taxon>
        <taxon>Vibrio</taxon>
    </lineage>
</organism>
<sequence length="138" mass="14199">MICVQGTSFAFLGSVLGAGFLVKANGGGPEEMLATIFGVCFFGAFVEIILSRFIDKLKVVITPVVTGIVITTIGISLIKVGVTDIAGGVGAEDFGSGSNLLLGSIVLATIVVLNLSRNTMIRLSSILVGLLVGWLVAR</sequence>
<dbReference type="Pfam" id="PF00860">
    <property type="entry name" value="Xan_ur_permease"/>
    <property type="match status" value="1"/>
</dbReference>
<reference evidence="8 9" key="1">
    <citation type="submission" date="2014-09" db="EMBL/GenBank/DDBJ databases">
        <title>Vibrio maritimus JCM 19235. (C45) whole genome shotgun sequence.</title>
        <authorList>
            <person name="Sawabe T."/>
            <person name="Meirelles P."/>
            <person name="Nakanishi M."/>
            <person name="Sayaka M."/>
            <person name="Hattori M."/>
            <person name="Ohkuma M."/>
        </authorList>
    </citation>
    <scope>NUCLEOTIDE SEQUENCE [LARGE SCALE GENOMIC DNA]</scope>
    <source>
        <strain evidence="9">JCM19235</strain>
    </source>
</reference>
<comment type="similarity">
    <text evidence="2">Belongs to the nucleobase:cation symporter-2 (NCS2) (TC 2.A.40) family.</text>
</comment>
<comment type="subcellular location">
    <subcellularLocation>
        <location evidence="1">Membrane</location>
        <topology evidence="1">Multi-pass membrane protein</topology>
    </subcellularLocation>
</comment>
<evidence type="ECO:0000313" key="9">
    <source>
        <dbReference type="Proteomes" id="UP000029228"/>
    </source>
</evidence>
<dbReference type="GO" id="GO:0005886">
    <property type="term" value="C:plasma membrane"/>
    <property type="evidence" value="ECO:0007669"/>
    <property type="project" value="TreeGrafter"/>
</dbReference>
<keyword evidence="3" id="KW-0813">Transport</keyword>
<dbReference type="GO" id="GO:0042907">
    <property type="term" value="F:xanthine transmembrane transporter activity"/>
    <property type="evidence" value="ECO:0007669"/>
    <property type="project" value="TreeGrafter"/>
</dbReference>
<evidence type="ECO:0000256" key="5">
    <source>
        <dbReference type="ARBA" id="ARBA00022989"/>
    </source>
</evidence>